<evidence type="ECO:0000259" key="7">
    <source>
        <dbReference type="Pfam" id="PF14322"/>
    </source>
</evidence>
<evidence type="ECO:0000259" key="6">
    <source>
        <dbReference type="Pfam" id="PF07980"/>
    </source>
</evidence>
<sequence length="550" mass="62600">MNKIFSILLITGCSFLQLSCEKDFLEKKPLDSYSDADVWQDLNLVEAFINSRYTLLPFPEAQGVQKAYFMSGASDEGNSKHSYGNERALELGQMGPDNPVYNFWELNYQEIRNLNIFFSRINDVPSVGEVAIAQKNRLIGEAHFLRAYAYFDLIRHYGGVPIVDKVYDLNDGSFEISRNTFDEGIAFILKDIEKAIEMLPTSYKDNTKSIGRATSTAAYALKSRALLYAASALHNPSNNREKWTASALASKEAIDFAESNGYGLYQNLDYKKVFTDKRNIEVLFDYNFSNVPGGGMDIVCQPNSYGGWSVYTPSQTMVDAFELKNGKLPTDPTSGYDAQNPYINRDPRFYANILYNGATFRGTTVETFDGGKDSQKGDQGWNATETGYNWRKYMSESIRFGSEGSNQNWIIFRLAELYLNYAEALAELDQDGLAREYVNKTRNRESVKMPAITESGSALKSRIRGERQVELCFESHRLYDVRRWKIAMQTENKPLMGVNITKNGDGSFTYQPKLVRNRTFIEAYYLFPIARTEVNRNSLLLKDVNDPYYN</sequence>
<dbReference type="InterPro" id="IPR011990">
    <property type="entry name" value="TPR-like_helical_dom_sf"/>
</dbReference>
<dbReference type="RefSeq" id="WP_210352338.1">
    <property type="nucleotide sequence ID" value="NZ_JAEQMU010000001.1"/>
</dbReference>
<dbReference type="Gene3D" id="1.25.40.390">
    <property type="match status" value="1"/>
</dbReference>
<comment type="caution">
    <text evidence="8">The sequence shown here is derived from an EMBL/GenBank/DDBJ whole genome shotgun (WGS) entry which is preliminary data.</text>
</comment>
<feature type="domain" description="SusD-like N-terminal" evidence="7">
    <location>
        <begin position="23"/>
        <end position="226"/>
    </location>
</feature>
<evidence type="ECO:0000256" key="1">
    <source>
        <dbReference type="ARBA" id="ARBA00004442"/>
    </source>
</evidence>
<protein>
    <submittedName>
        <fullName evidence="8">RagB/SusD family nutrient uptake outer membrane protein</fullName>
    </submittedName>
</protein>
<reference evidence="9" key="1">
    <citation type="journal article" date="2019" name="Int. J. Syst. Evol. Microbiol.">
        <title>The Global Catalogue of Microorganisms (GCM) 10K type strain sequencing project: providing services to taxonomists for standard genome sequencing and annotation.</title>
        <authorList>
            <consortium name="The Broad Institute Genomics Platform"/>
            <consortium name="The Broad Institute Genome Sequencing Center for Infectious Disease"/>
            <person name="Wu L."/>
            <person name="Ma J."/>
        </authorList>
    </citation>
    <scope>NUCLEOTIDE SEQUENCE [LARGE SCALE GENOMIC DNA]</scope>
    <source>
        <strain evidence="9">KCTC 52298</strain>
    </source>
</reference>
<dbReference type="SUPFAM" id="SSF48452">
    <property type="entry name" value="TPR-like"/>
    <property type="match status" value="1"/>
</dbReference>
<evidence type="ECO:0000313" key="8">
    <source>
        <dbReference type="EMBL" id="MFD2556626.1"/>
    </source>
</evidence>
<dbReference type="EMBL" id="JBHULD010000018">
    <property type="protein sequence ID" value="MFD2556626.1"/>
    <property type="molecule type" value="Genomic_DNA"/>
</dbReference>
<keyword evidence="9" id="KW-1185">Reference proteome</keyword>
<comment type="similarity">
    <text evidence="2">Belongs to the SusD family.</text>
</comment>
<dbReference type="Pfam" id="PF14322">
    <property type="entry name" value="SusD-like_3"/>
    <property type="match status" value="1"/>
</dbReference>
<name>A0ABW5L9U8_9SPHI</name>
<gene>
    <name evidence="8" type="ORF">ACFSQW_19685</name>
</gene>
<evidence type="ECO:0000313" key="9">
    <source>
        <dbReference type="Proteomes" id="UP001597440"/>
    </source>
</evidence>
<dbReference type="InterPro" id="IPR033985">
    <property type="entry name" value="SusD-like_N"/>
</dbReference>
<evidence type="ECO:0000256" key="2">
    <source>
        <dbReference type="ARBA" id="ARBA00006275"/>
    </source>
</evidence>
<dbReference type="InterPro" id="IPR012944">
    <property type="entry name" value="SusD_RagB_dom"/>
</dbReference>
<keyword evidence="5" id="KW-0998">Cell outer membrane</keyword>
<proteinExistence type="inferred from homology"/>
<comment type="subcellular location">
    <subcellularLocation>
        <location evidence="1">Cell outer membrane</location>
    </subcellularLocation>
</comment>
<dbReference type="CDD" id="cd08977">
    <property type="entry name" value="SusD"/>
    <property type="match status" value="1"/>
</dbReference>
<keyword evidence="3" id="KW-0732">Signal</keyword>
<evidence type="ECO:0000256" key="5">
    <source>
        <dbReference type="ARBA" id="ARBA00023237"/>
    </source>
</evidence>
<dbReference type="Pfam" id="PF07980">
    <property type="entry name" value="SusD_RagB"/>
    <property type="match status" value="1"/>
</dbReference>
<accession>A0ABW5L9U8</accession>
<evidence type="ECO:0000256" key="3">
    <source>
        <dbReference type="ARBA" id="ARBA00022729"/>
    </source>
</evidence>
<dbReference type="Proteomes" id="UP001597440">
    <property type="component" value="Unassembled WGS sequence"/>
</dbReference>
<evidence type="ECO:0000256" key="4">
    <source>
        <dbReference type="ARBA" id="ARBA00023136"/>
    </source>
</evidence>
<organism evidence="8 9">
    <name type="scientific">Sphingobacterium tabacisoli</name>
    <dbReference type="NCBI Taxonomy" id="2044855"/>
    <lineage>
        <taxon>Bacteria</taxon>
        <taxon>Pseudomonadati</taxon>
        <taxon>Bacteroidota</taxon>
        <taxon>Sphingobacteriia</taxon>
        <taxon>Sphingobacteriales</taxon>
        <taxon>Sphingobacteriaceae</taxon>
        <taxon>Sphingobacterium</taxon>
    </lineage>
</organism>
<keyword evidence="4" id="KW-0472">Membrane</keyword>
<feature type="domain" description="RagB/SusD" evidence="6">
    <location>
        <begin position="290"/>
        <end position="542"/>
    </location>
</feature>